<dbReference type="SUPFAM" id="SSF49879">
    <property type="entry name" value="SMAD/FHA domain"/>
    <property type="match status" value="1"/>
</dbReference>
<reference evidence="12" key="1">
    <citation type="submission" date="2022-11" db="UniProtKB">
        <authorList>
            <consortium name="WormBaseParasite"/>
        </authorList>
    </citation>
    <scope>IDENTIFICATION</scope>
</reference>
<dbReference type="InterPro" id="IPR017855">
    <property type="entry name" value="SMAD-like_dom_sf"/>
</dbReference>
<dbReference type="WBParaSite" id="Gr19_v10_g90.t2">
    <property type="protein sequence ID" value="Gr19_v10_g90.t2"/>
    <property type="gene ID" value="Gr19_v10_g90"/>
</dbReference>
<feature type="region of interest" description="Disordered" evidence="8">
    <location>
        <begin position="537"/>
        <end position="568"/>
    </location>
</feature>
<feature type="compositionally biased region" description="Low complexity" evidence="8">
    <location>
        <begin position="181"/>
        <end position="201"/>
    </location>
</feature>
<keyword evidence="2" id="KW-0479">Metal-binding</keyword>
<feature type="domain" description="MH1" evidence="9">
    <location>
        <begin position="573"/>
        <end position="700"/>
    </location>
</feature>
<sequence>MPSTTTNMGGTTDFASLQLVDNGGPYSAFHPPSMMMVDEQPDEKHDEQKYDHRKEQSAAGAEPPTAAMSSMASSVVGGEQQQQQLTLNTATPNTLNITTVQQQQQQQQQMLVTALAQILVARQQQQQQQCYTAQAAAAAAAQREKVTIDSAPQSTHQQQQQLADIRTREREIAEFLASQCTTGASGQPPTTTQPQLPQAPSISASGGVDASQAAAAAALLQQQQQVKQQQLVQQLAQLRQLQQNAATSSAGLSSLLALAASHNNTTNGGNNFNQYLHALSSSTAASTGLPATHQQQHLQQQQSLLLQQQHQNDVVTGGGGGREQLQQLLVQCVLRQQQQQQQQQVAAATAAAVTTLASAAAAAAAATRGAAAPQFATQHHRHNPFVVPTLAAMPSGGGGGGNNSQILRLQQSSPLQRSTPAATAQHHCSPLGAVGGGSSSSSSSIFPHSAAGAANQFVPQQQFPGIVPTTQPVLAHPVRRVGRPPKHQRQQQQQQLQQHHHRPSLPTLAMPSSQQQAMLGVGGAAAFQQRSASSTAPVLAASARRPSTGAALGPPGGAPPPAACRRRVPTSADPCQTIVAFLLSYNVSPDMDFSRKAIESLIKRLRDKREELDWFIQTVVDDGAQPSHCITIPRTLDGRLQVAGRKGFPHVVYARIFRWGDLHKNEVRHLPQCSAAFDMKCDSVCVNPYHYERVAASAAVNGGGGVPIDVAAGGGSGAAGVDGCIVPMDCSPSTTASSGSPQQTSSSSPPTATIGVEQHGRVGGITQSQSSAAATISALTLQQQQNLLLLSPSMQLSPSKNCLLPFKSSSSSVVAQTAASVPTLTLGGGERKRPFVEQQLSASLCQEETVLPTVKKARHDHDDTDVAATALNGVEQGLAQQFGRVLFAELQHAFQTGVDARQFLAASTVAAATGAGTNPMDELDKLLLDDGEEQEQKQQQPATTKAGVSLCALTEFVRHFPLSASLAVQLLMDNSGGDGAVDRNGTCAEKNLKEENDDGGTTIYSDISDDECMQQQEQEKEQKQQQQRYNKQHCNNDEQKESAPTRREPSVSFTATVSELYRLIQDRSIPLAQKQMIGPLLDLLNLCLERGARVALERLRRAAQCAAACDSGSTPCNGTATRMHAMLPLITGGLAADAPRFSAAYFEWGQSLNGSRPRPFHCASVHCGQRDAGDSKEFFEIGNGKIVGTNPLRAQQLLDARRNIGLGIVLESSDSGELFITSYARRPLIVQSAYLDREAMRAACDGDAAPGMRSTRHKIYQKATIKVFDACQTFQLMCQWVADAAAKKEGHGGGILSSDDVPEALKRELACLCAVRIAFGIGDAGGPPPDCYDDSSSSSNNLLANSPCAIEICMDRVHRLLERLLERPALARHFVQQQQQQNAKKSSSAAVAIGGCQQTTTASN</sequence>
<evidence type="ECO:0000256" key="2">
    <source>
        <dbReference type="ARBA" id="ARBA00022723"/>
    </source>
</evidence>
<accession>A0A914IDY1</accession>
<feature type="compositionally biased region" description="Polar residues" evidence="8">
    <location>
        <begin position="1"/>
        <end position="15"/>
    </location>
</feature>
<dbReference type="InterPro" id="IPR013790">
    <property type="entry name" value="Dwarfin"/>
</dbReference>
<organism evidence="11 12">
    <name type="scientific">Globodera rostochiensis</name>
    <name type="common">Golden nematode worm</name>
    <name type="synonym">Heterodera rostochiensis</name>
    <dbReference type="NCBI Taxonomy" id="31243"/>
    <lineage>
        <taxon>Eukaryota</taxon>
        <taxon>Metazoa</taxon>
        <taxon>Ecdysozoa</taxon>
        <taxon>Nematoda</taxon>
        <taxon>Chromadorea</taxon>
        <taxon>Rhabditida</taxon>
        <taxon>Tylenchina</taxon>
        <taxon>Tylenchomorpha</taxon>
        <taxon>Tylenchoidea</taxon>
        <taxon>Heteroderidae</taxon>
        <taxon>Heteroderinae</taxon>
        <taxon>Globodera</taxon>
    </lineage>
</organism>
<dbReference type="SUPFAM" id="SSF56366">
    <property type="entry name" value="SMAD MH1 domain"/>
    <property type="match status" value="1"/>
</dbReference>
<dbReference type="GO" id="GO:0009791">
    <property type="term" value="P:post-embryonic development"/>
    <property type="evidence" value="ECO:0007669"/>
    <property type="project" value="UniProtKB-ARBA"/>
</dbReference>
<dbReference type="InterPro" id="IPR003619">
    <property type="entry name" value="MAD_homology1_Dwarfin-type"/>
</dbReference>
<keyword evidence="4 7" id="KW-0805">Transcription regulation</keyword>
<dbReference type="InterPro" id="IPR036578">
    <property type="entry name" value="SMAD_MH1_sf"/>
</dbReference>
<dbReference type="PANTHER" id="PTHR13703">
    <property type="entry name" value="SMAD"/>
    <property type="match status" value="1"/>
</dbReference>
<evidence type="ECO:0000256" key="3">
    <source>
        <dbReference type="ARBA" id="ARBA00022833"/>
    </source>
</evidence>
<feature type="compositionally biased region" description="Basic and acidic residues" evidence="8">
    <location>
        <begin position="1034"/>
        <end position="1049"/>
    </location>
</feature>
<dbReference type="Gene3D" id="3.90.520.10">
    <property type="entry name" value="SMAD MH1 domain"/>
    <property type="match status" value="1"/>
</dbReference>
<feature type="compositionally biased region" description="Low complexity" evidence="8">
    <location>
        <begin position="732"/>
        <end position="753"/>
    </location>
</feature>
<evidence type="ECO:0000259" key="10">
    <source>
        <dbReference type="PROSITE" id="PS51076"/>
    </source>
</evidence>
<dbReference type="InterPro" id="IPR008984">
    <property type="entry name" value="SMAD_FHA_dom_sf"/>
</dbReference>
<feature type="region of interest" description="Disordered" evidence="8">
    <location>
        <begin position="732"/>
        <end position="756"/>
    </location>
</feature>
<feature type="domain" description="MH2" evidence="10">
    <location>
        <begin position="1140"/>
        <end position="1379"/>
    </location>
</feature>
<dbReference type="GO" id="GO:0051239">
    <property type="term" value="P:regulation of multicellular organismal process"/>
    <property type="evidence" value="ECO:0007669"/>
    <property type="project" value="UniProtKB-ARBA"/>
</dbReference>
<feature type="compositionally biased region" description="Polar residues" evidence="8">
    <location>
        <begin position="412"/>
        <end position="422"/>
    </location>
</feature>
<feature type="region of interest" description="Disordered" evidence="8">
    <location>
        <begin position="412"/>
        <end position="447"/>
    </location>
</feature>
<keyword evidence="5 7" id="KW-0804">Transcription</keyword>
<keyword evidence="7" id="KW-0963">Cytoplasm</keyword>
<proteinExistence type="inferred from homology"/>
<dbReference type="GO" id="GO:0060395">
    <property type="term" value="P:SMAD protein signal transduction"/>
    <property type="evidence" value="ECO:0007669"/>
    <property type="project" value="TreeGrafter"/>
</dbReference>
<dbReference type="SMART" id="SM00524">
    <property type="entry name" value="DWB"/>
    <property type="match status" value="1"/>
</dbReference>
<evidence type="ECO:0000256" key="6">
    <source>
        <dbReference type="ARBA" id="ARBA00023242"/>
    </source>
</evidence>
<feature type="region of interest" description="Disordered" evidence="8">
    <location>
        <begin position="1"/>
        <end position="84"/>
    </location>
</feature>
<dbReference type="PROSITE" id="PS51076">
    <property type="entry name" value="MH2"/>
    <property type="match status" value="1"/>
</dbReference>
<evidence type="ECO:0000313" key="11">
    <source>
        <dbReference type="Proteomes" id="UP000887572"/>
    </source>
</evidence>
<keyword evidence="6 7" id="KW-0539">Nucleus</keyword>
<protein>
    <recommendedName>
        <fullName evidence="7">Mothers against decapentaplegic homolog</fullName>
        <shortName evidence="7">MAD homolog</shortName>
        <shortName evidence="7">Mothers against DPP homolog</shortName>
    </recommendedName>
    <alternativeName>
        <fullName evidence="7">SMAD family member</fullName>
    </alternativeName>
</protein>
<evidence type="ECO:0000256" key="8">
    <source>
        <dbReference type="SAM" id="MobiDB-lite"/>
    </source>
</evidence>
<dbReference type="Proteomes" id="UP000887572">
    <property type="component" value="Unplaced"/>
</dbReference>
<evidence type="ECO:0000256" key="7">
    <source>
        <dbReference type="RuleBase" id="RU361195"/>
    </source>
</evidence>
<dbReference type="Pfam" id="PF03166">
    <property type="entry name" value="MH2"/>
    <property type="match status" value="1"/>
</dbReference>
<dbReference type="PANTHER" id="PTHR13703:SF45">
    <property type="entry name" value="MOTHERS AGAINST DECAPENTAPLEGIC HOMOLOG"/>
    <property type="match status" value="1"/>
</dbReference>
<dbReference type="PROSITE" id="PS51075">
    <property type="entry name" value="MH1"/>
    <property type="match status" value="1"/>
</dbReference>
<evidence type="ECO:0000256" key="1">
    <source>
        <dbReference type="ARBA" id="ARBA00005545"/>
    </source>
</evidence>
<dbReference type="SMART" id="SM00523">
    <property type="entry name" value="DWA"/>
    <property type="match status" value="1"/>
</dbReference>
<evidence type="ECO:0000256" key="5">
    <source>
        <dbReference type="ARBA" id="ARBA00023163"/>
    </source>
</evidence>
<dbReference type="CDD" id="cd10492">
    <property type="entry name" value="MH1_SMAD_4"/>
    <property type="match status" value="1"/>
</dbReference>
<comment type="subcellular location">
    <subcellularLocation>
        <location evidence="7">Cytoplasm</location>
    </subcellularLocation>
    <subcellularLocation>
        <location evidence="7">Nucleus</location>
    </subcellularLocation>
</comment>
<dbReference type="GO" id="GO:0050793">
    <property type="term" value="P:regulation of developmental process"/>
    <property type="evidence" value="ECO:0007669"/>
    <property type="project" value="UniProtKB-ARBA"/>
</dbReference>
<dbReference type="InterPro" id="IPR001132">
    <property type="entry name" value="SMAD_dom_Dwarfin-type"/>
</dbReference>
<evidence type="ECO:0000313" key="12">
    <source>
        <dbReference type="WBParaSite" id="Gr19_v10_g90.t2"/>
    </source>
</evidence>
<keyword evidence="11" id="KW-1185">Reference proteome</keyword>
<dbReference type="GO" id="GO:0000981">
    <property type="term" value="F:DNA-binding transcription factor activity, RNA polymerase II-specific"/>
    <property type="evidence" value="ECO:0007669"/>
    <property type="project" value="TreeGrafter"/>
</dbReference>
<feature type="compositionally biased region" description="Basic and acidic residues" evidence="8">
    <location>
        <begin position="42"/>
        <end position="56"/>
    </location>
</feature>
<dbReference type="GO" id="GO:0030509">
    <property type="term" value="P:BMP signaling pathway"/>
    <property type="evidence" value="ECO:0007669"/>
    <property type="project" value="TreeGrafter"/>
</dbReference>
<dbReference type="GO" id="GO:0005737">
    <property type="term" value="C:cytoplasm"/>
    <property type="evidence" value="ECO:0007669"/>
    <property type="project" value="UniProtKB-SubCell"/>
</dbReference>
<dbReference type="GO" id="GO:0009653">
    <property type="term" value="P:anatomical structure morphogenesis"/>
    <property type="evidence" value="ECO:0007669"/>
    <property type="project" value="TreeGrafter"/>
</dbReference>
<dbReference type="GO" id="GO:0071144">
    <property type="term" value="C:heteromeric SMAD protein complex"/>
    <property type="evidence" value="ECO:0007669"/>
    <property type="project" value="TreeGrafter"/>
</dbReference>
<feature type="region of interest" description="Disordered" evidence="8">
    <location>
        <begin position="481"/>
        <end position="513"/>
    </location>
</feature>
<dbReference type="GO" id="GO:0000978">
    <property type="term" value="F:RNA polymerase II cis-regulatory region sequence-specific DNA binding"/>
    <property type="evidence" value="ECO:0007669"/>
    <property type="project" value="TreeGrafter"/>
</dbReference>
<name>A0A914IDY1_GLORO</name>
<dbReference type="InterPro" id="IPR013019">
    <property type="entry name" value="MAD_homology_MH1"/>
</dbReference>
<dbReference type="GO" id="GO:0070411">
    <property type="term" value="F:I-SMAD binding"/>
    <property type="evidence" value="ECO:0007669"/>
    <property type="project" value="TreeGrafter"/>
</dbReference>
<evidence type="ECO:0000256" key="4">
    <source>
        <dbReference type="ARBA" id="ARBA00023015"/>
    </source>
</evidence>
<dbReference type="GO" id="GO:0030154">
    <property type="term" value="P:cell differentiation"/>
    <property type="evidence" value="ECO:0007669"/>
    <property type="project" value="TreeGrafter"/>
</dbReference>
<feature type="region of interest" description="Disordered" evidence="8">
    <location>
        <begin position="180"/>
        <end position="207"/>
    </location>
</feature>
<evidence type="ECO:0000259" key="9">
    <source>
        <dbReference type="PROSITE" id="PS51075"/>
    </source>
</evidence>
<dbReference type="Pfam" id="PF03165">
    <property type="entry name" value="MH1"/>
    <property type="match status" value="1"/>
</dbReference>
<comment type="similarity">
    <text evidence="1 7">Belongs to the dwarfin/SMAD family.</text>
</comment>
<dbReference type="GO" id="GO:0046872">
    <property type="term" value="F:metal ion binding"/>
    <property type="evidence" value="ECO:0007669"/>
    <property type="project" value="UniProtKB-KW"/>
</dbReference>
<feature type="region of interest" description="Disordered" evidence="8">
    <location>
        <begin position="982"/>
        <end position="1051"/>
    </location>
</feature>
<feature type="compositionally biased region" description="Low complexity" evidence="8">
    <location>
        <begin position="66"/>
        <end position="84"/>
    </location>
</feature>
<dbReference type="Gene3D" id="2.60.200.10">
    <property type="match status" value="1"/>
</dbReference>
<keyword evidence="3" id="KW-0862">Zinc</keyword>